<comment type="caution">
    <text evidence="7">Lacks conserved residue(s) required for the propagation of feature annotation.</text>
</comment>
<dbReference type="PROSITE" id="PS52011">
    <property type="entry name" value="PEPTIDASE_M2"/>
    <property type="match status" value="1"/>
</dbReference>
<feature type="non-terminal residue" evidence="8">
    <location>
        <position position="1"/>
    </location>
</feature>
<evidence type="ECO:0000256" key="6">
    <source>
        <dbReference type="PIRSR" id="PIRSR601548-8"/>
    </source>
</evidence>
<evidence type="ECO:0000256" key="2">
    <source>
        <dbReference type="ARBA" id="ARBA00022729"/>
    </source>
</evidence>
<feature type="binding site" evidence="5">
    <location>
        <position position="5"/>
    </location>
    <ligand>
        <name>Zn(2+)</name>
        <dbReference type="ChEBI" id="CHEBI:29105"/>
        <label>1</label>
        <note>catalytic</note>
    </ligand>
</feature>
<protein>
    <submittedName>
        <fullName evidence="8">Uncharacterized protein</fullName>
    </submittedName>
</protein>
<dbReference type="InterPro" id="IPR001548">
    <property type="entry name" value="Peptidase_M2"/>
</dbReference>
<dbReference type="GO" id="GO:0008237">
    <property type="term" value="F:metallopeptidase activity"/>
    <property type="evidence" value="ECO:0007669"/>
    <property type="project" value="InterPro"/>
</dbReference>
<keyword evidence="5" id="KW-0862">Zinc</keyword>
<gene>
    <name evidence="8" type="ORF">AFUS01_LOCUS14640</name>
</gene>
<keyword evidence="3" id="KW-1015">Disulfide bond</keyword>
<dbReference type="AlphaFoldDB" id="A0A8J2JX30"/>
<evidence type="ECO:0000256" key="3">
    <source>
        <dbReference type="ARBA" id="ARBA00023157"/>
    </source>
</evidence>
<keyword evidence="9" id="KW-1185">Reference proteome</keyword>
<evidence type="ECO:0000313" key="8">
    <source>
        <dbReference type="EMBL" id="CAG7725693.1"/>
    </source>
</evidence>
<name>A0A8J2JX30_9HEXA</name>
<dbReference type="GO" id="GO:0016020">
    <property type="term" value="C:membrane"/>
    <property type="evidence" value="ECO:0007669"/>
    <property type="project" value="InterPro"/>
</dbReference>
<sequence>PGFHEAIGDVIALSVSSPANLLR</sequence>
<organism evidence="8 9">
    <name type="scientific">Allacma fusca</name>
    <dbReference type="NCBI Taxonomy" id="39272"/>
    <lineage>
        <taxon>Eukaryota</taxon>
        <taxon>Metazoa</taxon>
        <taxon>Ecdysozoa</taxon>
        <taxon>Arthropoda</taxon>
        <taxon>Hexapoda</taxon>
        <taxon>Collembola</taxon>
        <taxon>Symphypleona</taxon>
        <taxon>Sminthuridae</taxon>
        <taxon>Allacma</taxon>
    </lineage>
</organism>
<feature type="non-terminal residue" evidence="8">
    <location>
        <position position="23"/>
    </location>
</feature>
<feature type="binding site" evidence="6">
    <location>
        <position position="5"/>
    </location>
    <ligand>
        <name>Zn(2+)</name>
        <dbReference type="ChEBI" id="CHEBI:29105"/>
        <label>2</label>
        <note>catalytic</note>
    </ligand>
</feature>
<comment type="caution">
    <text evidence="8">The sequence shown here is derived from an EMBL/GenBank/DDBJ whole genome shotgun (WGS) entry which is preliminary data.</text>
</comment>
<accession>A0A8J2JX30</accession>
<evidence type="ECO:0000256" key="1">
    <source>
        <dbReference type="ARBA" id="ARBA00008139"/>
    </source>
</evidence>
<keyword evidence="4" id="KW-0325">Glycoprotein</keyword>
<dbReference type="Proteomes" id="UP000708208">
    <property type="component" value="Unassembled WGS sequence"/>
</dbReference>
<dbReference type="Pfam" id="PF01401">
    <property type="entry name" value="Peptidase_M2"/>
    <property type="match status" value="1"/>
</dbReference>
<dbReference type="GO" id="GO:0008241">
    <property type="term" value="F:peptidyl-dipeptidase activity"/>
    <property type="evidence" value="ECO:0007669"/>
    <property type="project" value="InterPro"/>
</dbReference>
<comment type="similarity">
    <text evidence="1 7">Belongs to the peptidase M2 family.</text>
</comment>
<dbReference type="GO" id="GO:0006508">
    <property type="term" value="P:proteolysis"/>
    <property type="evidence" value="ECO:0007669"/>
    <property type="project" value="InterPro"/>
</dbReference>
<proteinExistence type="inferred from homology"/>
<dbReference type="EMBL" id="CAJVCH010125664">
    <property type="protein sequence ID" value="CAG7725693.1"/>
    <property type="molecule type" value="Genomic_DNA"/>
</dbReference>
<evidence type="ECO:0000256" key="4">
    <source>
        <dbReference type="ARBA" id="ARBA00023180"/>
    </source>
</evidence>
<evidence type="ECO:0000256" key="7">
    <source>
        <dbReference type="PROSITE-ProRule" id="PRU01355"/>
    </source>
</evidence>
<reference evidence="8" key="1">
    <citation type="submission" date="2021-06" db="EMBL/GenBank/DDBJ databases">
        <authorList>
            <person name="Hodson N. C."/>
            <person name="Mongue J. A."/>
            <person name="Jaron S. K."/>
        </authorList>
    </citation>
    <scope>NUCLEOTIDE SEQUENCE</scope>
</reference>
<evidence type="ECO:0000313" key="9">
    <source>
        <dbReference type="Proteomes" id="UP000708208"/>
    </source>
</evidence>
<evidence type="ECO:0000256" key="5">
    <source>
        <dbReference type="PIRSR" id="PIRSR601548-3"/>
    </source>
</evidence>
<keyword evidence="2" id="KW-0732">Signal</keyword>
<keyword evidence="5" id="KW-0479">Metal-binding</keyword>